<dbReference type="Proteomes" id="UP000257884">
    <property type="component" value="Segment"/>
</dbReference>
<protein>
    <submittedName>
        <fullName evidence="1">Uncharacterized protein</fullName>
    </submittedName>
</protein>
<dbReference type="EMBL" id="MG748548">
    <property type="protein sequence ID" value="AVZ45129.1"/>
    <property type="molecule type" value="Genomic_DNA"/>
</dbReference>
<name>A0A2Z3DJG1_9CAUD</name>
<dbReference type="KEGG" id="vg:77949001"/>
<sequence length="54" mass="6310">MMDLIRKPLPKWNILYQDSEGTFLNELVYTDEERDSFVAQVEAAGGTVTRIYER</sequence>
<evidence type="ECO:0000313" key="1">
    <source>
        <dbReference type="EMBL" id="AVZ45129.1"/>
    </source>
</evidence>
<evidence type="ECO:0000313" key="2">
    <source>
        <dbReference type="Proteomes" id="UP000257884"/>
    </source>
</evidence>
<reference evidence="2" key="1">
    <citation type="submission" date="2018-01" db="EMBL/GenBank/DDBJ databases">
        <authorList>
            <person name="van Mierlo J.T."/>
            <person name="Hagens S."/>
            <person name="Witte S."/>
            <person name="Klamert S."/>
            <person name="van de Straat L."/>
        </authorList>
    </citation>
    <scope>NUCLEOTIDE SEQUENCE [LARGE SCALE GENOMIC DNA]</scope>
</reference>
<accession>A0A2Z3DJG1</accession>
<dbReference type="GeneID" id="77949001"/>
<organism evidence="1 2">
    <name type="scientific">Escherichia phage EP335</name>
    <dbReference type="NCBI Taxonomy" id="2070199"/>
    <lineage>
        <taxon>Viruses</taxon>
        <taxon>Duplodnaviria</taxon>
        <taxon>Heunggongvirae</taxon>
        <taxon>Uroviricota</taxon>
        <taxon>Caudoviricetes</taxon>
        <taxon>Mktvariviridae</taxon>
        <taxon>Gordonclarkvirinae</taxon>
        <taxon>Nieuwekanaalvirus</taxon>
        <taxon>Nieuwekanaalvirus EP335</taxon>
    </lineage>
</organism>
<keyword evidence="2" id="KW-1185">Reference proteome</keyword>
<dbReference type="RefSeq" id="YP_010672714.1">
    <property type="nucleotide sequence ID" value="NC_070979.1"/>
</dbReference>
<proteinExistence type="predicted"/>